<feature type="region of interest" description="Disordered" evidence="2">
    <location>
        <begin position="219"/>
        <end position="343"/>
    </location>
</feature>
<dbReference type="AlphaFoldDB" id="A0A2T2NDG2"/>
<protein>
    <recommendedName>
        <fullName evidence="3">C2H2-type domain-containing protein</fullName>
    </recommendedName>
</protein>
<feature type="region of interest" description="Disordered" evidence="2">
    <location>
        <begin position="91"/>
        <end position="133"/>
    </location>
</feature>
<dbReference type="OrthoDB" id="2420608at2759"/>
<dbReference type="Proteomes" id="UP000240883">
    <property type="component" value="Unassembled WGS sequence"/>
</dbReference>
<feature type="compositionally biased region" description="Basic and acidic residues" evidence="2">
    <location>
        <begin position="442"/>
        <end position="456"/>
    </location>
</feature>
<dbReference type="PROSITE" id="PS50157">
    <property type="entry name" value="ZINC_FINGER_C2H2_2"/>
    <property type="match status" value="1"/>
</dbReference>
<dbReference type="GO" id="GO:0042393">
    <property type="term" value="F:histone binding"/>
    <property type="evidence" value="ECO:0007669"/>
    <property type="project" value="InterPro"/>
</dbReference>
<dbReference type="Pfam" id="PF10384">
    <property type="entry name" value="Scm3"/>
    <property type="match status" value="1"/>
</dbReference>
<feature type="compositionally biased region" description="Basic residues" evidence="2">
    <location>
        <begin position="118"/>
        <end position="132"/>
    </location>
</feature>
<feature type="compositionally biased region" description="Basic and acidic residues" evidence="2">
    <location>
        <begin position="619"/>
        <end position="633"/>
    </location>
</feature>
<feature type="compositionally biased region" description="Basic residues" evidence="2">
    <location>
        <begin position="605"/>
        <end position="615"/>
    </location>
</feature>
<dbReference type="InterPro" id="IPR013087">
    <property type="entry name" value="Znf_C2H2_type"/>
</dbReference>
<sequence>MEPPAKRLRLLQSVEVDETNPDYIREKAQAQAQLKSRFESLFAKYENMPESMSDEIDMRTGKVVVDRGHCRRLQRNPHALRRAQFLDDWISDEPEGKVTGDGECNEQDEDELAPIQPRKSKPRNRSNSKQKNTHVALAESFQGNQAEIAGAPSQAPVNMVPTAASAPVANLMQLAQFPPTLAGQQAQSALIATINQTINQAVQQAVTPLISHLFGTPSNIQVPSTPTLPSLSTPSSRDLVAPATDPKWFFPPLPERSFATSPAQPSPIAASRARQLLKSSPGNTEASPELPRQLPASSSSSTEERSTSDQPDSQSAQPTEDAMAPDSAAADGSNVKRRARKKKHNFSEEDNIFILEQRVVHKTPWQKIKESRVEWKDLPRSTLSNHWYLHLRQRVHELEDRITDDRDAPEPVNTTYDNDDHGPIDVDEVAAMFQADTEDDEISRAVSERTVTKEPSPDPPPNHLPTPSSLKYAENDDGPQDDEGLSEEELIQRSLAAHTHFSEDERELLSLAGVEDEDEDEEEVAAPVQVEEVVMSSPPPDEEVLPSVEIAALDMDVEKRDEKPDQEQAQDLLSLLPCIGREATPVKLEPSPDIFVTPKQLPSSGRKRQSRHKPLAFHVDLDDRGPDPNHTESTKFTCSTCKEPFKTQRTLNKHQTKPCTAQNSPVPSPSPDLISANVYQNPAPATPAIKRESITPPRLLASPTTFKTPKSAPQARGPPSSAVEGASATKAQKLDATLRIKKLWAQQGRKATPTRKVLAKRKSFAALPRKRVWDEDSGDELAL</sequence>
<accession>A0A2T2NDG2</accession>
<dbReference type="GO" id="GO:0005634">
    <property type="term" value="C:nucleus"/>
    <property type="evidence" value="ECO:0007669"/>
    <property type="project" value="InterPro"/>
</dbReference>
<dbReference type="InterPro" id="IPR018465">
    <property type="entry name" value="Scm3/HJURP"/>
</dbReference>
<dbReference type="EMBL" id="KZ678140">
    <property type="protein sequence ID" value="PSN63481.1"/>
    <property type="molecule type" value="Genomic_DNA"/>
</dbReference>
<dbReference type="InterPro" id="IPR009072">
    <property type="entry name" value="Histone-fold"/>
</dbReference>
<dbReference type="PANTHER" id="PTHR48148:SF3">
    <property type="entry name" value="KERATINOCYTE PROLINE-RICH PROTEIN"/>
    <property type="match status" value="1"/>
</dbReference>
<evidence type="ECO:0000256" key="1">
    <source>
        <dbReference type="PROSITE-ProRule" id="PRU00042"/>
    </source>
</evidence>
<evidence type="ECO:0000313" key="4">
    <source>
        <dbReference type="EMBL" id="PSN63481.1"/>
    </source>
</evidence>
<dbReference type="GO" id="GO:0008270">
    <property type="term" value="F:zinc ion binding"/>
    <property type="evidence" value="ECO:0007669"/>
    <property type="project" value="UniProtKB-KW"/>
</dbReference>
<keyword evidence="1" id="KW-0862">Zinc</keyword>
<keyword evidence="5" id="KW-1185">Reference proteome</keyword>
<evidence type="ECO:0000313" key="5">
    <source>
        <dbReference type="Proteomes" id="UP000240883"/>
    </source>
</evidence>
<feature type="compositionally biased region" description="Low complexity" evidence="2">
    <location>
        <begin position="223"/>
        <end position="236"/>
    </location>
</feature>
<proteinExistence type="predicted"/>
<dbReference type="GO" id="GO:0046982">
    <property type="term" value="F:protein heterodimerization activity"/>
    <property type="evidence" value="ECO:0007669"/>
    <property type="project" value="InterPro"/>
</dbReference>
<dbReference type="STRING" id="1448308.A0A2T2NDG2"/>
<feature type="compositionally biased region" description="Acidic residues" evidence="2">
    <location>
        <begin position="475"/>
        <end position="484"/>
    </location>
</feature>
<feature type="domain" description="C2H2-type" evidence="3">
    <location>
        <begin position="636"/>
        <end position="667"/>
    </location>
</feature>
<feature type="region of interest" description="Disordered" evidence="2">
    <location>
        <begin position="404"/>
        <end position="424"/>
    </location>
</feature>
<keyword evidence="1" id="KW-0479">Metal-binding</keyword>
<name>A0A2T2NDG2_CORCC</name>
<evidence type="ECO:0000256" key="2">
    <source>
        <dbReference type="SAM" id="MobiDB-lite"/>
    </source>
</evidence>
<reference evidence="4 5" key="1">
    <citation type="journal article" date="2018" name="Front. Microbiol.">
        <title>Genome-Wide Analysis of Corynespora cassiicola Leaf Fall Disease Putative Effectors.</title>
        <authorList>
            <person name="Lopez D."/>
            <person name="Ribeiro S."/>
            <person name="Label P."/>
            <person name="Fumanal B."/>
            <person name="Venisse J.S."/>
            <person name="Kohler A."/>
            <person name="de Oliveira R.R."/>
            <person name="Labutti K."/>
            <person name="Lipzen A."/>
            <person name="Lail K."/>
            <person name="Bauer D."/>
            <person name="Ohm R.A."/>
            <person name="Barry K.W."/>
            <person name="Spatafora J."/>
            <person name="Grigoriev I.V."/>
            <person name="Martin F.M."/>
            <person name="Pujade-Renaud V."/>
        </authorList>
    </citation>
    <scope>NUCLEOTIDE SEQUENCE [LARGE SCALE GENOMIC DNA]</scope>
    <source>
        <strain evidence="4 5">Philippines</strain>
    </source>
</reference>
<dbReference type="PANTHER" id="PTHR48148">
    <property type="entry name" value="KERATINOCYTE PROLINE-RICH PROTEIN"/>
    <property type="match status" value="1"/>
</dbReference>
<feature type="region of interest" description="Disordered" evidence="2">
    <location>
        <begin position="436"/>
        <end position="484"/>
    </location>
</feature>
<feature type="compositionally biased region" description="Low complexity" evidence="2">
    <location>
        <begin position="525"/>
        <end position="534"/>
    </location>
</feature>
<feature type="compositionally biased region" description="Acidic residues" evidence="2">
    <location>
        <begin position="103"/>
        <end position="112"/>
    </location>
</feature>
<evidence type="ECO:0000259" key="3">
    <source>
        <dbReference type="PROSITE" id="PS50157"/>
    </source>
</evidence>
<feature type="compositionally biased region" description="Polar residues" evidence="2">
    <location>
        <begin position="309"/>
        <end position="318"/>
    </location>
</feature>
<feature type="region of interest" description="Disordered" evidence="2">
    <location>
        <begin position="497"/>
        <end position="545"/>
    </location>
</feature>
<organism evidence="4 5">
    <name type="scientific">Corynespora cassiicola Philippines</name>
    <dbReference type="NCBI Taxonomy" id="1448308"/>
    <lineage>
        <taxon>Eukaryota</taxon>
        <taxon>Fungi</taxon>
        <taxon>Dikarya</taxon>
        <taxon>Ascomycota</taxon>
        <taxon>Pezizomycotina</taxon>
        <taxon>Dothideomycetes</taxon>
        <taxon>Pleosporomycetidae</taxon>
        <taxon>Pleosporales</taxon>
        <taxon>Corynesporascaceae</taxon>
        <taxon>Corynespora</taxon>
    </lineage>
</organism>
<feature type="compositionally biased region" description="Acidic residues" evidence="2">
    <location>
        <begin position="514"/>
        <end position="524"/>
    </location>
</feature>
<dbReference type="Gene3D" id="1.10.20.10">
    <property type="entry name" value="Histone, subunit A"/>
    <property type="match status" value="1"/>
</dbReference>
<feature type="compositionally biased region" description="Polar residues" evidence="2">
    <location>
        <begin position="277"/>
        <end position="286"/>
    </location>
</feature>
<keyword evidence="1" id="KW-0863">Zinc-finger</keyword>
<feature type="region of interest" description="Disordered" evidence="2">
    <location>
        <begin position="649"/>
        <end position="730"/>
    </location>
</feature>
<feature type="region of interest" description="Disordered" evidence="2">
    <location>
        <begin position="589"/>
        <end position="636"/>
    </location>
</feature>
<gene>
    <name evidence="4" type="ORF">BS50DRAFT_577220</name>
</gene>